<dbReference type="FunFam" id="1.10.1040.10:FF:000017">
    <property type="entry name" value="2-dehydropantoate 2-reductase"/>
    <property type="match status" value="1"/>
</dbReference>
<keyword evidence="15" id="KW-1185">Reference proteome</keyword>
<protein>
    <recommendedName>
        <fullName evidence="5 11">2-dehydropantoate 2-reductase</fullName>
        <ecNumber evidence="4 11">1.1.1.169</ecNumber>
    </recommendedName>
    <alternativeName>
        <fullName evidence="9 11">Ketopantoate reductase</fullName>
    </alternativeName>
</protein>
<dbReference type="GO" id="GO:0015940">
    <property type="term" value="P:pantothenate biosynthetic process"/>
    <property type="evidence" value="ECO:0007669"/>
    <property type="project" value="UniProtKB-UniPathway"/>
</dbReference>
<keyword evidence="6 11" id="KW-0566">Pantothenate biosynthesis</keyword>
<evidence type="ECO:0000256" key="3">
    <source>
        <dbReference type="ARBA" id="ARBA00007870"/>
    </source>
</evidence>
<evidence type="ECO:0000256" key="2">
    <source>
        <dbReference type="ARBA" id="ARBA00004994"/>
    </source>
</evidence>
<dbReference type="NCBIfam" id="TIGR00745">
    <property type="entry name" value="apbA_panE"/>
    <property type="match status" value="1"/>
</dbReference>
<accession>A0A432MA99</accession>
<dbReference type="NCBIfam" id="NF005094">
    <property type="entry name" value="PRK06522.2-5"/>
    <property type="match status" value="1"/>
</dbReference>
<comment type="pathway">
    <text evidence="2 11">Cofactor biosynthesis; (R)-pantothenate biosynthesis; (R)-pantoate from 3-methyl-2-oxobutanoate: step 2/2.</text>
</comment>
<name>A0A432MA99_9GAMM</name>
<dbReference type="Gene3D" id="1.10.1040.10">
    <property type="entry name" value="N-(1-d-carboxylethyl)-l-norvaline Dehydrogenase, domain 2"/>
    <property type="match status" value="1"/>
</dbReference>
<keyword evidence="8 11" id="KW-0560">Oxidoreductase</keyword>
<evidence type="ECO:0000313" key="14">
    <source>
        <dbReference type="EMBL" id="RUL78346.1"/>
    </source>
</evidence>
<sequence length="309" mass="32715">MKILVVGAGAIGGYFGGRLLESGQDVTFLVRKARAQMLARDGLQIRSPAGDASLASPPTVQAGALRDSFDLIILSCKAYHLQQALEDMAPAVGAQTVILPLLNGMQHLERLDARFGAERVLGGLCVIPATVGADGIVRHLGASAGLSFGERDGSSSLRVERIAQAMANARFDSRLSTTIVQDMWNKWVFLATLAGSTCLMRAPVGNIVEAPGGEQAILDLLEECRRVAEANGYAPGDAAMQRSRTMLTEAGSTLSASMLRDLEQGSAVEADHVIGDLLARGETVGLALPMLCLAYTHLKAYEARRGRLT</sequence>
<dbReference type="OrthoDB" id="9796561at2"/>
<dbReference type="Proteomes" id="UP000274358">
    <property type="component" value="Unassembled WGS sequence"/>
</dbReference>
<evidence type="ECO:0000256" key="9">
    <source>
        <dbReference type="ARBA" id="ARBA00032024"/>
    </source>
</evidence>
<dbReference type="Pfam" id="PF08546">
    <property type="entry name" value="ApbA_C"/>
    <property type="match status" value="1"/>
</dbReference>
<evidence type="ECO:0000256" key="5">
    <source>
        <dbReference type="ARBA" id="ARBA00019465"/>
    </source>
</evidence>
<evidence type="ECO:0000259" key="13">
    <source>
        <dbReference type="Pfam" id="PF08546"/>
    </source>
</evidence>
<evidence type="ECO:0000256" key="10">
    <source>
        <dbReference type="ARBA" id="ARBA00048793"/>
    </source>
</evidence>
<dbReference type="InterPro" id="IPR051402">
    <property type="entry name" value="KPR-Related"/>
</dbReference>
<evidence type="ECO:0000259" key="12">
    <source>
        <dbReference type="Pfam" id="PF02558"/>
    </source>
</evidence>
<comment type="caution">
    <text evidence="14">The sequence shown here is derived from an EMBL/GenBank/DDBJ whole genome shotgun (WGS) entry which is preliminary data.</text>
</comment>
<reference evidence="14 15" key="1">
    <citation type="submission" date="2018-12" db="EMBL/GenBank/DDBJ databases">
        <title>Dyella dinghuensis sp. nov. DHOA06 and Dyella choica sp. nov. 4M-K27, isolated from forest soil.</title>
        <authorList>
            <person name="Qiu L.-H."/>
            <person name="Gao Z.-H."/>
        </authorList>
    </citation>
    <scope>NUCLEOTIDE SEQUENCE [LARGE SCALE GENOMIC DNA]</scope>
    <source>
        <strain evidence="14 15">4M-K27</strain>
    </source>
</reference>
<feature type="domain" description="Ketopantoate reductase N-terminal" evidence="12">
    <location>
        <begin position="3"/>
        <end position="152"/>
    </location>
</feature>
<proteinExistence type="inferred from homology"/>
<dbReference type="GO" id="GO:0008677">
    <property type="term" value="F:2-dehydropantoate 2-reductase activity"/>
    <property type="evidence" value="ECO:0007669"/>
    <property type="project" value="UniProtKB-EC"/>
</dbReference>
<evidence type="ECO:0000313" key="15">
    <source>
        <dbReference type="Proteomes" id="UP000274358"/>
    </source>
</evidence>
<comment type="catalytic activity">
    <reaction evidence="10 11">
        <text>(R)-pantoate + NADP(+) = 2-dehydropantoate + NADPH + H(+)</text>
        <dbReference type="Rhea" id="RHEA:16233"/>
        <dbReference type="ChEBI" id="CHEBI:11561"/>
        <dbReference type="ChEBI" id="CHEBI:15378"/>
        <dbReference type="ChEBI" id="CHEBI:15980"/>
        <dbReference type="ChEBI" id="CHEBI:57783"/>
        <dbReference type="ChEBI" id="CHEBI:58349"/>
        <dbReference type="EC" id="1.1.1.169"/>
    </reaction>
</comment>
<dbReference type="SUPFAM" id="SSF48179">
    <property type="entry name" value="6-phosphogluconate dehydrogenase C-terminal domain-like"/>
    <property type="match status" value="1"/>
</dbReference>
<keyword evidence="7 11" id="KW-0521">NADP</keyword>
<dbReference type="PANTHER" id="PTHR21708:SF26">
    <property type="entry name" value="2-DEHYDROPANTOATE 2-REDUCTASE"/>
    <property type="match status" value="1"/>
</dbReference>
<dbReference type="EMBL" id="RYYV01000003">
    <property type="protein sequence ID" value="RUL78346.1"/>
    <property type="molecule type" value="Genomic_DNA"/>
</dbReference>
<dbReference type="InterPro" id="IPR013332">
    <property type="entry name" value="KPR_N"/>
</dbReference>
<organism evidence="14 15">
    <name type="scientific">Dyella choica</name>
    <dbReference type="NCBI Taxonomy" id="1927959"/>
    <lineage>
        <taxon>Bacteria</taxon>
        <taxon>Pseudomonadati</taxon>
        <taxon>Pseudomonadota</taxon>
        <taxon>Gammaproteobacteria</taxon>
        <taxon>Lysobacterales</taxon>
        <taxon>Rhodanobacteraceae</taxon>
        <taxon>Dyella</taxon>
    </lineage>
</organism>
<dbReference type="InterPro" id="IPR013328">
    <property type="entry name" value="6PGD_dom2"/>
</dbReference>
<evidence type="ECO:0000256" key="7">
    <source>
        <dbReference type="ARBA" id="ARBA00022857"/>
    </source>
</evidence>
<dbReference type="InterPro" id="IPR013752">
    <property type="entry name" value="KPA_reductase"/>
</dbReference>
<gene>
    <name evidence="14" type="primary">panE</name>
    <name evidence="14" type="ORF">EKH80_05845</name>
</gene>
<dbReference type="SUPFAM" id="SSF51735">
    <property type="entry name" value="NAD(P)-binding Rossmann-fold domains"/>
    <property type="match status" value="1"/>
</dbReference>
<evidence type="ECO:0000256" key="4">
    <source>
        <dbReference type="ARBA" id="ARBA00013014"/>
    </source>
</evidence>
<feature type="domain" description="Ketopantoate reductase C-terminal" evidence="13">
    <location>
        <begin position="179"/>
        <end position="302"/>
    </location>
</feature>
<dbReference type="InterPro" id="IPR008927">
    <property type="entry name" value="6-PGluconate_DH-like_C_sf"/>
</dbReference>
<dbReference type="AlphaFoldDB" id="A0A432MA99"/>
<dbReference type="PANTHER" id="PTHR21708">
    <property type="entry name" value="PROBABLE 2-DEHYDROPANTOATE 2-REDUCTASE"/>
    <property type="match status" value="1"/>
</dbReference>
<dbReference type="EC" id="1.1.1.169" evidence="4 11"/>
<evidence type="ECO:0000256" key="11">
    <source>
        <dbReference type="RuleBase" id="RU362068"/>
    </source>
</evidence>
<dbReference type="Gene3D" id="3.40.50.720">
    <property type="entry name" value="NAD(P)-binding Rossmann-like Domain"/>
    <property type="match status" value="1"/>
</dbReference>
<evidence type="ECO:0000256" key="8">
    <source>
        <dbReference type="ARBA" id="ARBA00023002"/>
    </source>
</evidence>
<comment type="function">
    <text evidence="1 11">Catalyzes the NADPH-dependent reduction of ketopantoate into pantoic acid.</text>
</comment>
<dbReference type="Pfam" id="PF02558">
    <property type="entry name" value="ApbA"/>
    <property type="match status" value="1"/>
</dbReference>
<comment type="similarity">
    <text evidence="3 11">Belongs to the ketopantoate reductase family.</text>
</comment>
<dbReference type="RefSeq" id="WP_126683786.1">
    <property type="nucleotide sequence ID" value="NZ_RYYV01000003.1"/>
</dbReference>
<evidence type="ECO:0000256" key="6">
    <source>
        <dbReference type="ARBA" id="ARBA00022655"/>
    </source>
</evidence>
<dbReference type="InterPro" id="IPR003710">
    <property type="entry name" value="ApbA"/>
</dbReference>
<dbReference type="UniPathway" id="UPA00028">
    <property type="reaction ID" value="UER00004"/>
</dbReference>
<dbReference type="InterPro" id="IPR036291">
    <property type="entry name" value="NAD(P)-bd_dom_sf"/>
</dbReference>
<dbReference type="GO" id="GO:0005737">
    <property type="term" value="C:cytoplasm"/>
    <property type="evidence" value="ECO:0007669"/>
    <property type="project" value="TreeGrafter"/>
</dbReference>
<evidence type="ECO:0000256" key="1">
    <source>
        <dbReference type="ARBA" id="ARBA00002919"/>
    </source>
</evidence>
<dbReference type="FunFam" id="3.40.50.720:FF:000307">
    <property type="entry name" value="2-dehydropantoate 2-reductase"/>
    <property type="match status" value="1"/>
</dbReference>